<reference evidence="1" key="1">
    <citation type="journal article" date="2015" name="Genome Announc.">
        <title>Draft Genome Sequence of Anaerolineae Strain TC1, a Novel Isolate from a Methanogenic Wastewater Treatment System.</title>
        <authorList>
            <person name="Matsuura N."/>
            <person name="Tourlousse D.M."/>
            <person name="Sun L."/>
            <person name="Toyonaga M."/>
            <person name="Kuroda K."/>
            <person name="Ohashi A."/>
            <person name="Cruz R."/>
            <person name="Yamaguchi T."/>
            <person name="Sekiguchi Y."/>
        </authorList>
    </citation>
    <scope>NUCLEOTIDE SEQUENCE [LARGE SCALE GENOMIC DNA]</scope>
    <source>
        <strain evidence="1">TC1</strain>
    </source>
</reference>
<gene>
    <name evidence="1" type="ORF">ATC1_131150</name>
</gene>
<dbReference type="Pfam" id="PF05534">
    <property type="entry name" value="HicB"/>
    <property type="match status" value="1"/>
</dbReference>
<proteinExistence type="predicted"/>
<keyword evidence="2" id="KW-1185">Reference proteome</keyword>
<dbReference type="InterPro" id="IPR010985">
    <property type="entry name" value="Ribbon_hlx_hlx"/>
</dbReference>
<dbReference type="GO" id="GO:0006355">
    <property type="term" value="P:regulation of DNA-templated transcription"/>
    <property type="evidence" value="ECO:0007669"/>
    <property type="project" value="InterPro"/>
</dbReference>
<dbReference type="Gene3D" id="1.10.1220.10">
    <property type="entry name" value="Met repressor-like"/>
    <property type="match status" value="1"/>
</dbReference>
<dbReference type="AlphaFoldDB" id="A0A0S7BTK2"/>
<sequence length="58" mass="6600">MGEFHIKKGCISAVSKTFRFPESLNSELEKIAKENNISLNNLVVQCLEFALENIEKDE</sequence>
<dbReference type="InterPro" id="IPR008651">
    <property type="entry name" value="Uncharacterised_HicB"/>
</dbReference>
<dbReference type="EMBL" id="DF968181">
    <property type="protein sequence ID" value="GAP41166.1"/>
    <property type="molecule type" value="Genomic_DNA"/>
</dbReference>
<evidence type="ECO:0000313" key="2">
    <source>
        <dbReference type="Proteomes" id="UP000053370"/>
    </source>
</evidence>
<dbReference type="Proteomes" id="UP000053370">
    <property type="component" value="Unassembled WGS sequence"/>
</dbReference>
<protein>
    <submittedName>
        <fullName evidence="1">HicB family</fullName>
    </submittedName>
</protein>
<name>A0A0S7BTK2_9CHLR</name>
<dbReference type="OrthoDB" id="1666965at2"/>
<accession>A0A0S7BTK2</accession>
<dbReference type="RefSeq" id="WP_152024295.1">
    <property type="nucleotide sequence ID" value="NZ_DF968181.1"/>
</dbReference>
<dbReference type="InterPro" id="IPR013321">
    <property type="entry name" value="Arc_rbn_hlx_hlx"/>
</dbReference>
<evidence type="ECO:0000313" key="1">
    <source>
        <dbReference type="EMBL" id="GAP41166.1"/>
    </source>
</evidence>
<organism evidence="1">
    <name type="scientific">Flexilinea flocculi</name>
    <dbReference type="NCBI Taxonomy" id="1678840"/>
    <lineage>
        <taxon>Bacteria</taxon>
        <taxon>Bacillati</taxon>
        <taxon>Chloroflexota</taxon>
        <taxon>Anaerolineae</taxon>
        <taxon>Anaerolineales</taxon>
        <taxon>Anaerolineaceae</taxon>
        <taxon>Flexilinea</taxon>
    </lineage>
</organism>
<dbReference type="SUPFAM" id="SSF47598">
    <property type="entry name" value="Ribbon-helix-helix"/>
    <property type="match status" value="1"/>
</dbReference>